<sequence length="118" mass="13403">MLNFEVANDLHNSDHFPLLVSHVNGAGTRFRPPTYHFHRADWDKFTRLAIITGTMVQNRAVDEAVFNVTEAIRNAADAAIPRTSNSPRKLCKPWWNASCQQAKRSKEGVGYFQEVPHI</sequence>
<dbReference type="EMBL" id="BMAU01021190">
    <property type="protein sequence ID" value="GFX96312.1"/>
    <property type="molecule type" value="Genomic_DNA"/>
</dbReference>
<protein>
    <submittedName>
        <fullName evidence="1">Uncharacterized protein</fullName>
    </submittedName>
</protein>
<evidence type="ECO:0000313" key="2">
    <source>
        <dbReference type="Proteomes" id="UP000887159"/>
    </source>
</evidence>
<accession>A0A8X6RWJ2</accession>
<organism evidence="1 2">
    <name type="scientific">Trichonephila clavipes</name>
    <name type="common">Golden silk orbweaver</name>
    <name type="synonym">Nephila clavipes</name>
    <dbReference type="NCBI Taxonomy" id="2585209"/>
    <lineage>
        <taxon>Eukaryota</taxon>
        <taxon>Metazoa</taxon>
        <taxon>Ecdysozoa</taxon>
        <taxon>Arthropoda</taxon>
        <taxon>Chelicerata</taxon>
        <taxon>Arachnida</taxon>
        <taxon>Araneae</taxon>
        <taxon>Araneomorphae</taxon>
        <taxon>Entelegynae</taxon>
        <taxon>Araneoidea</taxon>
        <taxon>Nephilidae</taxon>
        <taxon>Trichonephila</taxon>
    </lineage>
</organism>
<dbReference type="Proteomes" id="UP000887159">
    <property type="component" value="Unassembled WGS sequence"/>
</dbReference>
<evidence type="ECO:0000313" key="1">
    <source>
        <dbReference type="EMBL" id="GFX96312.1"/>
    </source>
</evidence>
<keyword evidence="2" id="KW-1185">Reference proteome</keyword>
<reference evidence="1" key="1">
    <citation type="submission" date="2020-08" db="EMBL/GenBank/DDBJ databases">
        <title>Multicomponent nature underlies the extraordinary mechanical properties of spider dragline silk.</title>
        <authorList>
            <person name="Kono N."/>
            <person name="Nakamura H."/>
            <person name="Mori M."/>
            <person name="Yoshida Y."/>
            <person name="Ohtoshi R."/>
            <person name="Malay A.D."/>
            <person name="Moran D.A.P."/>
            <person name="Tomita M."/>
            <person name="Numata K."/>
            <person name="Arakawa K."/>
        </authorList>
    </citation>
    <scope>NUCLEOTIDE SEQUENCE</scope>
</reference>
<dbReference type="AlphaFoldDB" id="A0A8X6RWJ2"/>
<comment type="caution">
    <text evidence="1">The sequence shown here is derived from an EMBL/GenBank/DDBJ whole genome shotgun (WGS) entry which is preliminary data.</text>
</comment>
<name>A0A8X6RWJ2_TRICX</name>
<proteinExistence type="predicted"/>
<gene>
    <name evidence="1" type="primary">AVEN_121905_1</name>
    <name evidence="1" type="ORF">TNCV_2292001</name>
</gene>